<reference evidence="1" key="1">
    <citation type="journal article" date="2022" name="Int. J. Mol. Sci.">
        <title>Draft Genome of Tanacetum Coccineum: Genomic Comparison of Closely Related Tanacetum-Family Plants.</title>
        <authorList>
            <person name="Yamashiro T."/>
            <person name="Shiraishi A."/>
            <person name="Nakayama K."/>
            <person name="Satake H."/>
        </authorList>
    </citation>
    <scope>NUCLEOTIDE SEQUENCE</scope>
</reference>
<accession>A0ABQ4WGD8</accession>
<gene>
    <name evidence="1" type="ORF">Tco_0625290</name>
</gene>
<name>A0ABQ4WGD8_9ASTR</name>
<proteinExistence type="predicted"/>
<organism evidence="1 2">
    <name type="scientific">Tanacetum coccineum</name>
    <dbReference type="NCBI Taxonomy" id="301880"/>
    <lineage>
        <taxon>Eukaryota</taxon>
        <taxon>Viridiplantae</taxon>
        <taxon>Streptophyta</taxon>
        <taxon>Embryophyta</taxon>
        <taxon>Tracheophyta</taxon>
        <taxon>Spermatophyta</taxon>
        <taxon>Magnoliopsida</taxon>
        <taxon>eudicotyledons</taxon>
        <taxon>Gunneridae</taxon>
        <taxon>Pentapetalae</taxon>
        <taxon>asterids</taxon>
        <taxon>campanulids</taxon>
        <taxon>Asterales</taxon>
        <taxon>Asteraceae</taxon>
        <taxon>Asteroideae</taxon>
        <taxon>Anthemideae</taxon>
        <taxon>Anthemidinae</taxon>
        <taxon>Tanacetum</taxon>
    </lineage>
</organism>
<evidence type="ECO:0000313" key="1">
    <source>
        <dbReference type="EMBL" id="GJS51928.1"/>
    </source>
</evidence>
<dbReference type="EMBL" id="BQNB010008619">
    <property type="protein sequence ID" value="GJS51928.1"/>
    <property type="molecule type" value="Genomic_DNA"/>
</dbReference>
<comment type="caution">
    <text evidence="1">The sequence shown here is derived from an EMBL/GenBank/DDBJ whole genome shotgun (WGS) entry which is preliminary data.</text>
</comment>
<sequence length="117" mass="13236">MEKSISVKGEQHMVVKVEKGAHEEETQVEKVYETKSLGYYDVIKERSAKGLRRVKHILVICFAVISALELTSNRPCACNLVLCRIQNRRQGVVEKEPIDIGDKPIQFKVLSTTVPLL</sequence>
<reference evidence="1" key="2">
    <citation type="submission" date="2022-01" db="EMBL/GenBank/DDBJ databases">
        <authorList>
            <person name="Yamashiro T."/>
            <person name="Shiraishi A."/>
            <person name="Satake H."/>
            <person name="Nakayama K."/>
        </authorList>
    </citation>
    <scope>NUCLEOTIDE SEQUENCE</scope>
</reference>
<evidence type="ECO:0000313" key="2">
    <source>
        <dbReference type="Proteomes" id="UP001151760"/>
    </source>
</evidence>
<dbReference type="Proteomes" id="UP001151760">
    <property type="component" value="Unassembled WGS sequence"/>
</dbReference>
<keyword evidence="2" id="KW-1185">Reference proteome</keyword>
<protein>
    <submittedName>
        <fullName evidence="1">Uncharacterized protein</fullName>
    </submittedName>
</protein>